<comment type="subcellular location">
    <subcellularLocation>
        <location evidence="1">Secreted</location>
    </subcellularLocation>
</comment>
<proteinExistence type="inferred from homology"/>
<accession>A0A671SXU2</accession>
<evidence type="ECO:0000313" key="8">
    <source>
        <dbReference type="Ensembl" id="ENSSANP00000101406.1"/>
    </source>
</evidence>
<reference evidence="8" key="1">
    <citation type="submission" date="2025-08" db="UniProtKB">
        <authorList>
            <consortium name="Ensembl"/>
        </authorList>
    </citation>
    <scope>IDENTIFICATION</scope>
</reference>
<evidence type="ECO:0000256" key="2">
    <source>
        <dbReference type="ARBA" id="ARBA00005617"/>
    </source>
</evidence>
<evidence type="ECO:0000256" key="6">
    <source>
        <dbReference type="SAM" id="SignalP"/>
    </source>
</evidence>
<feature type="signal peptide" evidence="6">
    <location>
        <begin position="1"/>
        <end position="25"/>
    </location>
</feature>
<dbReference type="PANTHER" id="PTHR12990">
    <property type="entry name" value="ARMET-LIKE PROTEIN"/>
    <property type="match status" value="1"/>
</dbReference>
<keyword evidence="3" id="KW-0964">Secreted</keyword>
<dbReference type="Pfam" id="PF20145">
    <property type="entry name" value="ARMET_N"/>
    <property type="match status" value="1"/>
</dbReference>
<sequence>MSLTNSFATPLLLLICVVLFSVTDAEECEVCVGFLGRLYNSLVIRHTELSPELVEEGLIRACAETTGKENRLCYYLGASSDAAAKVTGEVSRPLSAHVPVCKICQRLQRRDGQICELRYEHPVLDWSRDALSKMRVLELKRVLALGGRSAEPVWRRVNLLISSRRWPPNTAQHSKEHTRKSSEGLLVQLCAGETEL</sequence>
<keyword evidence="5" id="KW-1015">Disulfide bond</keyword>
<keyword evidence="9" id="KW-1185">Reference proteome</keyword>
<dbReference type="GO" id="GO:0071542">
    <property type="term" value="P:dopaminergic neuron differentiation"/>
    <property type="evidence" value="ECO:0007669"/>
    <property type="project" value="TreeGrafter"/>
</dbReference>
<evidence type="ECO:0000256" key="1">
    <source>
        <dbReference type="ARBA" id="ARBA00004613"/>
    </source>
</evidence>
<evidence type="ECO:0000256" key="4">
    <source>
        <dbReference type="ARBA" id="ARBA00022729"/>
    </source>
</evidence>
<dbReference type="Gene3D" id="1.10.225.10">
    <property type="entry name" value="Saposin-like"/>
    <property type="match status" value="1"/>
</dbReference>
<dbReference type="GO" id="GO:0005783">
    <property type="term" value="C:endoplasmic reticulum"/>
    <property type="evidence" value="ECO:0007669"/>
    <property type="project" value="TreeGrafter"/>
</dbReference>
<keyword evidence="4 6" id="KW-0732">Signal</keyword>
<evidence type="ECO:0000313" key="9">
    <source>
        <dbReference type="Proteomes" id="UP000472260"/>
    </source>
</evidence>
<dbReference type="FunFam" id="1.10.225.10:FF:000003">
    <property type="entry name" value="Mesencephalic astrocyte-derived neurotrophic factor"/>
    <property type="match status" value="1"/>
</dbReference>
<dbReference type="InterPro" id="IPR045332">
    <property type="entry name" value="ARMET_N"/>
</dbReference>
<name>A0A671SXU2_9TELE</name>
<dbReference type="GO" id="GO:0005615">
    <property type="term" value="C:extracellular space"/>
    <property type="evidence" value="ECO:0007669"/>
    <property type="project" value="TreeGrafter"/>
</dbReference>
<evidence type="ECO:0000256" key="3">
    <source>
        <dbReference type="ARBA" id="ARBA00022525"/>
    </source>
</evidence>
<evidence type="ECO:0000259" key="7">
    <source>
        <dbReference type="Pfam" id="PF20145"/>
    </source>
</evidence>
<dbReference type="AlphaFoldDB" id="A0A671SXU2"/>
<feature type="chain" id="PRO_5025694210" evidence="6">
    <location>
        <begin position="26"/>
        <end position="196"/>
    </location>
</feature>
<dbReference type="PANTHER" id="PTHR12990:SF9">
    <property type="entry name" value="CEREBRAL DOPAMINE NEUROTROPHIC FACTOR"/>
    <property type="match status" value="1"/>
</dbReference>
<evidence type="ECO:0000256" key="5">
    <source>
        <dbReference type="ARBA" id="ARBA00023157"/>
    </source>
</evidence>
<protein>
    <submittedName>
        <fullName evidence="8">Cerebral dopamine neurotrophic factor</fullName>
    </submittedName>
</protein>
<feature type="domain" description="ARMET N-terminal" evidence="7">
    <location>
        <begin position="27"/>
        <end position="121"/>
    </location>
</feature>
<dbReference type="InterPro" id="IPR045333">
    <property type="entry name" value="ARMET-like"/>
</dbReference>
<organism evidence="8 9">
    <name type="scientific">Sinocyclocheilus anshuiensis</name>
    <dbReference type="NCBI Taxonomy" id="1608454"/>
    <lineage>
        <taxon>Eukaryota</taxon>
        <taxon>Metazoa</taxon>
        <taxon>Chordata</taxon>
        <taxon>Craniata</taxon>
        <taxon>Vertebrata</taxon>
        <taxon>Euteleostomi</taxon>
        <taxon>Actinopterygii</taxon>
        <taxon>Neopterygii</taxon>
        <taxon>Teleostei</taxon>
        <taxon>Ostariophysi</taxon>
        <taxon>Cypriniformes</taxon>
        <taxon>Cyprinidae</taxon>
        <taxon>Cyprininae</taxon>
        <taxon>Sinocyclocheilus</taxon>
    </lineage>
</organism>
<reference evidence="8" key="2">
    <citation type="submission" date="2025-09" db="UniProtKB">
        <authorList>
            <consortium name="Ensembl"/>
        </authorList>
    </citation>
    <scope>IDENTIFICATION</scope>
</reference>
<dbReference type="GO" id="GO:0031175">
    <property type="term" value="P:neuron projection development"/>
    <property type="evidence" value="ECO:0007669"/>
    <property type="project" value="TreeGrafter"/>
</dbReference>
<dbReference type="Proteomes" id="UP000472260">
    <property type="component" value="Unassembled WGS sequence"/>
</dbReference>
<comment type="similarity">
    <text evidence="2">Belongs to the ARMET family.</text>
</comment>
<dbReference type="Ensembl" id="ENSSANT00000107634.1">
    <property type="protein sequence ID" value="ENSSANP00000101406.1"/>
    <property type="gene ID" value="ENSSANG00000049786.1"/>
</dbReference>